<evidence type="ECO:0000256" key="2">
    <source>
        <dbReference type="ARBA" id="ARBA00004651"/>
    </source>
</evidence>
<evidence type="ECO:0000259" key="23">
    <source>
        <dbReference type="PROSITE" id="PS50113"/>
    </source>
</evidence>
<reference evidence="26 28" key="2">
    <citation type="submission" date="2019-03" db="EMBL/GenBank/DDBJ databases">
        <title>Genomic Encyclopedia of Type Strains, Phase IV (KMG-IV): sequencing the most valuable type-strain genomes for metagenomic binning, comparative biology and taxonomic classification.</title>
        <authorList>
            <person name="Goeker M."/>
        </authorList>
    </citation>
    <scope>NUCLEOTIDE SEQUENCE [LARGE SCALE GENOMIC DNA]</scope>
    <source>
        <strain evidence="26 28">DSM 101483</strain>
    </source>
</reference>
<dbReference type="PRINTS" id="PR00344">
    <property type="entry name" value="BCTRLSENSOR"/>
</dbReference>
<feature type="domain" description="HPt" evidence="24">
    <location>
        <begin position="1305"/>
        <end position="1396"/>
    </location>
</feature>
<feature type="modified residue" description="4-aspartylphosphate" evidence="17">
    <location>
        <position position="1202"/>
    </location>
</feature>
<organism evidence="26 28">
    <name type="scientific">Pseudodesulfovibrio indicus</name>
    <dbReference type="NCBI Taxonomy" id="1716143"/>
    <lineage>
        <taxon>Bacteria</taxon>
        <taxon>Pseudomonadati</taxon>
        <taxon>Thermodesulfobacteriota</taxon>
        <taxon>Desulfovibrionia</taxon>
        <taxon>Desulfovibrionales</taxon>
        <taxon>Desulfovibrionaceae</taxon>
    </lineage>
</organism>
<evidence type="ECO:0000259" key="20">
    <source>
        <dbReference type="PROSITE" id="PS50109"/>
    </source>
</evidence>
<feature type="domain" description="PAS" evidence="22">
    <location>
        <begin position="617"/>
        <end position="664"/>
    </location>
</feature>
<feature type="domain" description="Response regulatory" evidence="21">
    <location>
        <begin position="1003"/>
        <end position="1125"/>
    </location>
</feature>
<keyword evidence="7 19" id="KW-0812">Transmembrane</keyword>
<dbReference type="CDD" id="cd00130">
    <property type="entry name" value="PAS"/>
    <property type="match status" value="2"/>
</dbReference>
<feature type="transmembrane region" description="Helical" evidence="19">
    <location>
        <begin position="269"/>
        <end position="290"/>
    </location>
</feature>
<dbReference type="InterPro" id="IPR036641">
    <property type="entry name" value="HPT_dom_sf"/>
</dbReference>
<dbReference type="InterPro" id="IPR036890">
    <property type="entry name" value="HATPase_C_sf"/>
</dbReference>
<evidence type="ECO:0000256" key="6">
    <source>
        <dbReference type="ARBA" id="ARBA00022679"/>
    </source>
</evidence>
<keyword evidence="13 19" id="KW-0472">Membrane</keyword>
<evidence type="ECO:0000256" key="4">
    <source>
        <dbReference type="ARBA" id="ARBA00022475"/>
    </source>
</evidence>
<dbReference type="Pfam" id="PF00989">
    <property type="entry name" value="PAS"/>
    <property type="match status" value="1"/>
</dbReference>
<keyword evidence="18" id="KW-0175">Coiled coil</keyword>
<evidence type="ECO:0000256" key="7">
    <source>
        <dbReference type="ARBA" id="ARBA00022692"/>
    </source>
</evidence>
<dbReference type="Pfam" id="PF01627">
    <property type="entry name" value="Hpt"/>
    <property type="match status" value="1"/>
</dbReference>
<evidence type="ECO:0000256" key="13">
    <source>
        <dbReference type="ARBA" id="ARBA00023136"/>
    </source>
</evidence>
<keyword evidence="9" id="KW-0418">Kinase</keyword>
<dbReference type="InterPro" id="IPR005467">
    <property type="entry name" value="His_kinase_dom"/>
</dbReference>
<dbReference type="InterPro" id="IPR003594">
    <property type="entry name" value="HATPase_dom"/>
</dbReference>
<evidence type="ECO:0000259" key="24">
    <source>
        <dbReference type="PROSITE" id="PS50894"/>
    </source>
</evidence>
<evidence type="ECO:0000313" key="25">
    <source>
        <dbReference type="EMBL" id="AMK12132.1"/>
    </source>
</evidence>
<dbReference type="Pfam" id="PF08448">
    <property type="entry name" value="PAS_4"/>
    <property type="match status" value="1"/>
</dbReference>
<dbReference type="InterPro" id="IPR007892">
    <property type="entry name" value="CHASE4"/>
</dbReference>
<dbReference type="InterPro" id="IPR000700">
    <property type="entry name" value="PAS-assoc_C"/>
</dbReference>
<dbReference type="Pfam" id="PF05228">
    <property type="entry name" value="CHASE4"/>
    <property type="match status" value="1"/>
</dbReference>
<dbReference type="GO" id="GO:0005524">
    <property type="term" value="F:ATP binding"/>
    <property type="evidence" value="ECO:0007669"/>
    <property type="project" value="UniProtKB-KW"/>
</dbReference>
<sequence>MKLRTFFLAGVIAATLFLGICQFLASELVLTKGFQDMEDDETRSQAVMAKGILDRQLLVLDNLALDWAEWDDTYIFAQDGDTRYVDSNLTPETFSSQSLACIAIQNRKGEPVYLMGFRPDGNVDMSLAREIYHLTSGELPALPWLSGGFGGIVRLERGDLAMVVKRSILTSSKSGPAMGFLVMARLITPEIIGEISSLMGKEVSLDVPEDMSRMVRSDPLFADNVYLVHPDDATSLGIAPITDMSGKAVALLKVSVKRVISKQGKTISYFYFGIIFLTILFFALFSYYLLKKKVLDRLDLLMARLSRREKGEVAASAITIGGSDEIYDLSVFLDTMFDRVDSSKKAILAQSEEIRESEEFLSQLFHSIEAGVLLIDPETRNIVAVNRFAQKMIGRSEDEVVGKICHQLTCPAEQDNCPILDLNQSKDMARRTILHKDGTAIPIMKAVSMISRGDKQLLLETFVDITEAEENRLELEKSKKELEQKVEERTAHLRGIIDTAKNGIIVIDSRGLINEFSPAAQEIFGFTRDEIIGRNVNLLMPGEVGMAHDGYLRNWNQGGAAKLLGNQTVVQARRKDGSIFPMEIALNWAVVNGNPIFVAVMSDITERMAMEDEIRKSRERYQRLVEDLAGRFAIFSHTPEGEVLFIGESSMSVFGQPKEKVIGRKWQDAVNWLPGIVERAEAAFREAMRRKQPVLEIEMAYLHADGTKHELLNSMHPVFNENGELETIEGIIEDITSRKAVAKALAEAKEEAEQATRAKSDFLANMSHEIRTPMNAIMGLSHLALQSDLNDKQRSYIEKVHVSAENLLGILNDILDFSKIEAGRMDMELTDFFLGEVFEHLAGVLGLRAQEAGLQLMFDLPSNLPTALVGDPLRLGQVLLNLGNNAIKFTPRGEVVISVRGEEETEEEVVLHFSVRDTGIGMTAEQRNKLFQQFSQADTSTTRKYGGTGLGLAISKKLTEMMNGAIWVESEFGVGSTFHFTVRLRKQARPPKWDEYLDINPVHVLVVDDNGTARKIFAEMLTGFGFTFDLSDSFESGLALLEAQEENRRYDFVILDWDLLGITGGDMVRVMTESPDIPHTPKIIFVSAYGTFNIDNETKNDPAVVGALSKPILPSTLLDTIMEAEQGVTKRASRTGFRRDELGQMTAKLRKARVLLVEDNEINQDVAVDLLTSNGLDCKVAKNGLEALAILEREEFDCVLMDCQMPVMDGYAATREIRKIDRLKTLPIIAMTANVMAGDREKSIEAGMNDHIGKPIRVQELFVTMGKWVKVPERQASSAQPEADLGLSGLHGIDVAVGLRYVQGKESLYRSLLSKFAKNYEDFGRSFSAARREDDASAAERCAHTLKGVAATIGATGVGERALALELGCKGQAPAEEIDRLLQDVVKELEPVLASLQPLVEPSPEEARPEGAEDAVTEETRACLRQLRVLLEESNAEALVVAGKLRSMPGIRSADSDVRAFFRAVDNYDFDEALKKLDALGLS</sequence>
<dbReference type="Pfam" id="PF00072">
    <property type="entry name" value="Response_reg"/>
    <property type="match status" value="2"/>
</dbReference>
<dbReference type="InterPro" id="IPR008207">
    <property type="entry name" value="Sig_transdc_His_kin_Hpt_dom"/>
</dbReference>
<reference evidence="25 27" key="1">
    <citation type="journal article" date="2016" name="Front. Microbiol.">
        <title>Genome Sequence of the Piezophilic, Mesophilic Sulfate-Reducing Bacterium Desulfovibrio indicus J2T.</title>
        <authorList>
            <person name="Cao J."/>
            <person name="Maignien L."/>
            <person name="Shao Z."/>
            <person name="Alain K."/>
            <person name="Jebbar M."/>
        </authorList>
    </citation>
    <scope>NUCLEOTIDE SEQUENCE [LARGE SCALE GENOMIC DNA]</scope>
    <source>
        <strain evidence="25 27">J2</strain>
    </source>
</reference>
<dbReference type="SMART" id="SM00387">
    <property type="entry name" value="HATPase_c"/>
    <property type="match status" value="1"/>
</dbReference>
<dbReference type="Gene3D" id="1.10.287.130">
    <property type="match status" value="1"/>
</dbReference>
<evidence type="ECO:0000259" key="21">
    <source>
        <dbReference type="PROSITE" id="PS50110"/>
    </source>
</evidence>
<dbReference type="GO" id="GO:0006355">
    <property type="term" value="P:regulation of DNA-templated transcription"/>
    <property type="evidence" value="ECO:0007669"/>
    <property type="project" value="InterPro"/>
</dbReference>
<feature type="domain" description="PAC" evidence="23">
    <location>
        <begin position="695"/>
        <end position="747"/>
    </location>
</feature>
<dbReference type="Pfam" id="PF00512">
    <property type="entry name" value="HisKA"/>
    <property type="match status" value="1"/>
</dbReference>
<dbReference type="PANTHER" id="PTHR45339:SF1">
    <property type="entry name" value="HYBRID SIGNAL TRANSDUCTION HISTIDINE KINASE J"/>
    <property type="match status" value="1"/>
</dbReference>
<dbReference type="InterPro" id="IPR000014">
    <property type="entry name" value="PAS"/>
</dbReference>
<evidence type="ECO:0000256" key="5">
    <source>
        <dbReference type="ARBA" id="ARBA00022553"/>
    </source>
</evidence>
<feature type="domain" description="PAS" evidence="22">
    <location>
        <begin position="357"/>
        <end position="403"/>
    </location>
</feature>
<dbReference type="InterPro" id="IPR013656">
    <property type="entry name" value="PAS_4"/>
</dbReference>
<dbReference type="InterPro" id="IPR013767">
    <property type="entry name" value="PAS_fold"/>
</dbReference>
<dbReference type="EC" id="2.7.13.3" evidence="3"/>
<feature type="domain" description="Response regulatory" evidence="21">
    <location>
        <begin position="1153"/>
        <end position="1269"/>
    </location>
</feature>
<dbReference type="SMART" id="SM00091">
    <property type="entry name" value="PAS"/>
    <property type="match status" value="3"/>
</dbReference>
<dbReference type="SMART" id="SM00388">
    <property type="entry name" value="HisKA"/>
    <property type="match status" value="1"/>
</dbReference>
<keyword evidence="10" id="KW-0067">ATP-binding</keyword>
<evidence type="ECO:0000259" key="22">
    <source>
        <dbReference type="PROSITE" id="PS50112"/>
    </source>
</evidence>
<feature type="domain" description="PAS" evidence="22">
    <location>
        <begin position="489"/>
        <end position="541"/>
    </location>
</feature>
<keyword evidence="6" id="KW-0808">Transferase</keyword>
<dbReference type="KEGG" id="dej:AWY79_13940"/>
<dbReference type="SUPFAM" id="SSF55785">
    <property type="entry name" value="PYP-like sensor domain (PAS domain)"/>
    <property type="match status" value="3"/>
</dbReference>
<feature type="domain" description="Histidine kinase" evidence="20">
    <location>
        <begin position="765"/>
        <end position="986"/>
    </location>
</feature>
<evidence type="ECO:0000313" key="28">
    <source>
        <dbReference type="Proteomes" id="UP000295506"/>
    </source>
</evidence>
<dbReference type="PROSITE" id="PS50110">
    <property type="entry name" value="RESPONSE_REGULATORY"/>
    <property type="match status" value="2"/>
</dbReference>
<dbReference type="EMBL" id="SOBK01000005">
    <property type="protein sequence ID" value="TDT88736.1"/>
    <property type="molecule type" value="Genomic_DNA"/>
</dbReference>
<dbReference type="FunFam" id="3.30.565.10:FF:000010">
    <property type="entry name" value="Sensor histidine kinase RcsC"/>
    <property type="match status" value="1"/>
</dbReference>
<dbReference type="SUPFAM" id="SSF55874">
    <property type="entry name" value="ATPase domain of HSP90 chaperone/DNA topoisomerase II/histidine kinase"/>
    <property type="match status" value="1"/>
</dbReference>
<dbReference type="CDD" id="cd00156">
    <property type="entry name" value="REC"/>
    <property type="match status" value="1"/>
</dbReference>
<evidence type="ECO:0000256" key="11">
    <source>
        <dbReference type="ARBA" id="ARBA00022989"/>
    </source>
</evidence>
<dbReference type="GO" id="GO:0005886">
    <property type="term" value="C:plasma membrane"/>
    <property type="evidence" value="ECO:0007669"/>
    <property type="project" value="UniProtKB-SubCell"/>
</dbReference>
<keyword evidence="12" id="KW-0902">Two-component regulatory system</keyword>
<evidence type="ECO:0000256" key="18">
    <source>
        <dbReference type="SAM" id="Coils"/>
    </source>
</evidence>
<feature type="coiled-coil region" evidence="18">
    <location>
        <begin position="463"/>
        <end position="492"/>
    </location>
</feature>
<dbReference type="Gene3D" id="3.30.450.20">
    <property type="entry name" value="PAS domain"/>
    <property type="match status" value="3"/>
</dbReference>
<proteinExistence type="predicted"/>
<accession>A0A126QQB4</accession>
<dbReference type="InterPro" id="IPR011006">
    <property type="entry name" value="CheY-like_superfamily"/>
</dbReference>
<dbReference type="InterPro" id="IPR001789">
    <property type="entry name" value="Sig_transdc_resp-reg_receiver"/>
</dbReference>
<dbReference type="SUPFAM" id="SSF47384">
    <property type="entry name" value="Homodimeric domain of signal transducing histidine kinase"/>
    <property type="match status" value="1"/>
</dbReference>
<dbReference type="GO" id="GO:0000155">
    <property type="term" value="F:phosphorelay sensor kinase activity"/>
    <property type="evidence" value="ECO:0007669"/>
    <property type="project" value="InterPro"/>
</dbReference>
<dbReference type="Gene3D" id="3.30.565.10">
    <property type="entry name" value="Histidine kinase-like ATPase, C-terminal domain"/>
    <property type="match status" value="1"/>
</dbReference>
<dbReference type="SMART" id="SM00448">
    <property type="entry name" value="REC"/>
    <property type="match status" value="2"/>
</dbReference>
<dbReference type="CDD" id="cd00088">
    <property type="entry name" value="HPT"/>
    <property type="match status" value="1"/>
</dbReference>
<keyword evidence="5 17" id="KW-0597">Phosphoprotein</keyword>
<evidence type="ECO:0000256" key="3">
    <source>
        <dbReference type="ARBA" id="ARBA00012438"/>
    </source>
</evidence>
<evidence type="ECO:0000256" key="15">
    <source>
        <dbReference type="ARBA" id="ARBA00068150"/>
    </source>
</evidence>
<evidence type="ECO:0000256" key="12">
    <source>
        <dbReference type="ARBA" id="ARBA00023012"/>
    </source>
</evidence>
<dbReference type="CDD" id="cd16922">
    <property type="entry name" value="HATPase_EvgS-ArcB-TorS-like"/>
    <property type="match status" value="1"/>
</dbReference>
<dbReference type="NCBIfam" id="TIGR00229">
    <property type="entry name" value="sensory_box"/>
    <property type="match status" value="3"/>
</dbReference>
<dbReference type="PANTHER" id="PTHR45339">
    <property type="entry name" value="HYBRID SIGNAL TRANSDUCTION HISTIDINE KINASE J"/>
    <property type="match status" value="1"/>
</dbReference>
<dbReference type="Gene3D" id="3.40.50.2300">
    <property type="match status" value="2"/>
</dbReference>
<feature type="modified residue" description="4-aspartylphosphate" evidence="17">
    <location>
        <position position="1056"/>
    </location>
</feature>
<evidence type="ECO:0000256" key="8">
    <source>
        <dbReference type="ARBA" id="ARBA00022741"/>
    </source>
</evidence>
<evidence type="ECO:0000256" key="17">
    <source>
        <dbReference type="PROSITE-ProRule" id="PRU00169"/>
    </source>
</evidence>
<protein>
    <recommendedName>
        <fullName evidence="15">Sensory/regulatory protein RpfC</fullName>
        <ecNumber evidence="3">2.7.13.3</ecNumber>
    </recommendedName>
</protein>
<dbReference type="Proteomes" id="UP000295506">
    <property type="component" value="Unassembled WGS sequence"/>
</dbReference>
<dbReference type="Proteomes" id="UP000055611">
    <property type="component" value="Chromosome"/>
</dbReference>
<dbReference type="SUPFAM" id="SSF47226">
    <property type="entry name" value="Histidine-containing phosphotransfer domain, HPT domain"/>
    <property type="match status" value="1"/>
</dbReference>
<dbReference type="InterPro" id="IPR036097">
    <property type="entry name" value="HisK_dim/P_sf"/>
</dbReference>
<dbReference type="RefSeq" id="WP_066805184.1">
    <property type="nucleotide sequence ID" value="NZ_CP014206.1"/>
</dbReference>
<dbReference type="SMART" id="SM00086">
    <property type="entry name" value="PAC"/>
    <property type="match status" value="3"/>
</dbReference>
<comment type="catalytic activity">
    <reaction evidence="1">
        <text>ATP + protein L-histidine = ADP + protein N-phospho-L-histidine.</text>
        <dbReference type="EC" id="2.7.13.3"/>
    </reaction>
</comment>
<name>A0A126QQB4_9BACT</name>
<dbReference type="PROSITE" id="PS50113">
    <property type="entry name" value="PAC"/>
    <property type="match status" value="1"/>
</dbReference>
<evidence type="ECO:0000256" key="16">
    <source>
        <dbReference type="PROSITE-ProRule" id="PRU00110"/>
    </source>
</evidence>
<dbReference type="InterPro" id="IPR004358">
    <property type="entry name" value="Sig_transdc_His_kin-like_C"/>
</dbReference>
<dbReference type="InterPro" id="IPR035965">
    <property type="entry name" value="PAS-like_dom_sf"/>
</dbReference>
<dbReference type="PROSITE" id="PS50112">
    <property type="entry name" value="PAS"/>
    <property type="match status" value="3"/>
</dbReference>
<dbReference type="Gene3D" id="1.20.120.160">
    <property type="entry name" value="HPT domain"/>
    <property type="match status" value="1"/>
</dbReference>
<dbReference type="InterPro" id="IPR003661">
    <property type="entry name" value="HisK_dim/P_dom"/>
</dbReference>
<dbReference type="PROSITE" id="PS50109">
    <property type="entry name" value="HIS_KIN"/>
    <property type="match status" value="1"/>
</dbReference>
<evidence type="ECO:0000313" key="27">
    <source>
        <dbReference type="Proteomes" id="UP000055611"/>
    </source>
</evidence>
<dbReference type="PROSITE" id="PS50894">
    <property type="entry name" value="HPT"/>
    <property type="match status" value="1"/>
</dbReference>
<evidence type="ECO:0000256" key="10">
    <source>
        <dbReference type="ARBA" id="ARBA00022840"/>
    </source>
</evidence>
<comment type="subcellular location">
    <subcellularLocation>
        <location evidence="2">Cell membrane</location>
        <topology evidence="2">Multi-pass membrane protein</topology>
    </subcellularLocation>
</comment>
<evidence type="ECO:0000256" key="1">
    <source>
        <dbReference type="ARBA" id="ARBA00000085"/>
    </source>
</evidence>
<feature type="modified residue" description="Phosphohistidine" evidence="16">
    <location>
        <position position="1344"/>
    </location>
</feature>
<keyword evidence="8" id="KW-0547">Nucleotide-binding</keyword>
<keyword evidence="4" id="KW-1003">Cell membrane</keyword>
<keyword evidence="11 19" id="KW-1133">Transmembrane helix</keyword>
<dbReference type="Pfam" id="PF13426">
    <property type="entry name" value="PAS_9"/>
    <property type="match status" value="1"/>
</dbReference>
<dbReference type="CDD" id="cd17546">
    <property type="entry name" value="REC_hyHK_CKI1_RcsC-like"/>
    <property type="match status" value="1"/>
</dbReference>
<dbReference type="FunFam" id="1.10.287.130:FF:000002">
    <property type="entry name" value="Two-component osmosensing histidine kinase"/>
    <property type="match status" value="1"/>
</dbReference>
<feature type="coiled-coil region" evidence="18">
    <location>
        <begin position="738"/>
        <end position="765"/>
    </location>
</feature>
<keyword evidence="27" id="KW-1185">Reference proteome</keyword>
<dbReference type="OrthoDB" id="9758705at2"/>
<evidence type="ECO:0000256" key="19">
    <source>
        <dbReference type="SAM" id="Phobius"/>
    </source>
</evidence>
<dbReference type="Pfam" id="PF02518">
    <property type="entry name" value="HATPase_c"/>
    <property type="match status" value="1"/>
</dbReference>
<comment type="subunit">
    <text evidence="14">At low DSF concentrations, interacts with RpfF.</text>
</comment>
<evidence type="ECO:0000313" key="26">
    <source>
        <dbReference type="EMBL" id="TDT88736.1"/>
    </source>
</evidence>
<evidence type="ECO:0000256" key="9">
    <source>
        <dbReference type="ARBA" id="ARBA00022777"/>
    </source>
</evidence>
<dbReference type="InterPro" id="IPR001610">
    <property type="entry name" value="PAC"/>
</dbReference>
<dbReference type="SUPFAM" id="SSF52172">
    <property type="entry name" value="CheY-like"/>
    <property type="match status" value="2"/>
</dbReference>
<dbReference type="EMBL" id="CP014206">
    <property type="protein sequence ID" value="AMK12132.1"/>
    <property type="molecule type" value="Genomic_DNA"/>
</dbReference>
<evidence type="ECO:0000256" key="14">
    <source>
        <dbReference type="ARBA" id="ARBA00064003"/>
    </source>
</evidence>
<gene>
    <name evidence="25" type="ORF">AWY79_13940</name>
    <name evidence="26" type="ORF">EDC59_105137</name>
</gene>
<dbReference type="CDD" id="cd00082">
    <property type="entry name" value="HisKA"/>
    <property type="match status" value="1"/>
</dbReference>